<evidence type="ECO:0000313" key="3">
    <source>
        <dbReference type="Proteomes" id="UP000339690"/>
    </source>
</evidence>
<organism evidence="2 3">
    <name type="scientific">Gracilibacillus salitolerans</name>
    <dbReference type="NCBI Taxonomy" id="2663022"/>
    <lineage>
        <taxon>Bacteria</taxon>
        <taxon>Bacillati</taxon>
        <taxon>Bacillota</taxon>
        <taxon>Bacilli</taxon>
        <taxon>Bacillales</taxon>
        <taxon>Bacillaceae</taxon>
        <taxon>Gracilibacillus</taxon>
    </lineage>
</organism>
<evidence type="ECO:0000256" key="1">
    <source>
        <dbReference type="SAM" id="MobiDB-lite"/>
    </source>
</evidence>
<gene>
    <name evidence="2" type="ORF">GI584_08650</name>
</gene>
<dbReference type="EMBL" id="CP045915">
    <property type="protein sequence ID" value="QGH34085.1"/>
    <property type="molecule type" value="Genomic_DNA"/>
</dbReference>
<proteinExistence type="predicted"/>
<dbReference type="AlphaFoldDB" id="A0A5Q2THD9"/>
<evidence type="ECO:0008006" key="4">
    <source>
        <dbReference type="Google" id="ProtNLM"/>
    </source>
</evidence>
<sequence>MKEVISLGLFSRAKKIIKSNIKSDQTKLHQVQKDIEQTMRELKAKVDTNRAQLHRLNQQIVEQQSKVEKFERYEEQATQQAQSNTFGLQKQQAKTEMHELETKKIGLAQKAKKLEDTYQTLQHRQGENLEYLRAMKNGAKANKQIAESLAESEKYEEQVRRELAEAEALLELREDSLQ</sequence>
<feature type="region of interest" description="Disordered" evidence="1">
    <location>
        <begin position="76"/>
        <end position="97"/>
    </location>
</feature>
<dbReference type="Proteomes" id="UP000339690">
    <property type="component" value="Chromosome"/>
</dbReference>
<keyword evidence="3" id="KW-1185">Reference proteome</keyword>
<feature type="compositionally biased region" description="Polar residues" evidence="1">
    <location>
        <begin position="76"/>
        <end position="92"/>
    </location>
</feature>
<dbReference type="KEGG" id="grc:GI584_08650"/>
<protein>
    <recommendedName>
        <fullName evidence="4">PspA/IM30 family protein</fullName>
    </recommendedName>
</protein>
<evidence type="ECO:0000313" key="2">
    <source>
        <dbReference type="EMBL" id="QGH34085.1"/>
    </source>
</evidence>
<accession>A0A5Q2THD9</accession>
<name>A0A5Q2THD9_9BACI</name>
<reference evidence="2 3" key="1">
    <citation type="submission" date="2019-11" db="EMBL/GenBank/DDBJ databases">
        <title>Gracilibacillus salitolerans sp. nov., a moderate halophile isolated from a saline soil in northwest China.</title>
        <authorList>
            <person name="Gan L."/>
        </authorList>
    </citation>
    <scope>NUCLEOTIDE SEQUENCE [LARGE SCALE GENOMIC DNA]</scope>
    <source>
        <strain evidence="2 3">SCU50</strain>
    </source>
</reference>